<dbReference type="AlphaFoldDB" id="A0A9X4QUQ5"/>
<sequence>MKLDKDERAFDLKRFMSDPLYKQGDPEMNRQFEKAFVNWWAATLRAAKGARLKRLKSGLTFASMYFLRFTWFPAFGSLKGLIPEFEVKDYKDGFRYIDFAFLTNAYRVAIEVDGRTSHRLNATPSEYEDELMRQNHLIIDGWSVIRLAFLSIRDKPRQCQQVLQQMLGKLRIDTYERLELTITERRILEYAARSSGPLEPFELRNELGLHRNTISRYIASLVSKGLIVPVCEDHKHKYRYLLSTKAE</sequence>
<dbReference type="Proteomes" id="UP001153404">
    <property type="component" value="Unassembled WGS sequence"/>
</dbReference>
<dbReference type="Gene3D" id="3.40.960.10">
    <property type="entry name" value="VSR Endonuclease"/>
    <property type="match status" value="1"/>
</dbReference>
<gene>
    <name evidence="1" type="ORF">OMP40_22070</name>
</gene>
<protein>
    <submittedName>
        <fullName evidence="1">MarR family transcriptional regulator</fullName>
    </submittedName>
</protein>
<reference evidence="1" key="1">
    <citation type="submission" date="2022-10" db="EMBL/GenBank/DDBJ databases">
        <title>Comparative genomic analysis of Cohnella hashimotonis sp. nov., isolated from the International Space Station.</title>
        <authorList>
            <person name="Simpson A."/>
            <person name="Venkateswaran K."/>
        </authorList>
    </citation>
    <scope>NUCLEOTIDE SEQUENCE</scope>
    <source>
        <strain evidence="1">DSM 28161</strain>
    </source>
</reference>
<evidence type="ECO:0000313" key="2">
    <source>
        <dbReference type="Proteomes" id="UP001153404"/>
    </source>
</evidence>
<dbReference type="RefSeq" id="WP_277534562.1">
    <property type="nucleotide sequence ID" value="NZ_JAPDIA010000007.1"/>
</dbReference>
<dbReference type="EMBL" id="JAPDIA010000007">
    <property type="protein sequence ID" value="MDG0811754.1"/>
    <property type="molecule type" value="Genomic_DNA"/>
</dbReference>
<keyword evidence="2" id="KW-1185">Reference proteome</keyword>
<name>A0A9X4QUQ5_9BACL</name>
<accession>A0A9X4QUQ5</accession>
<dbReference type="InterPro" id="IPR036390">
    <property type="entry name" value="WH_DNA-bd_sf"/>
</dbReference>
<dbReference type="Gene3D" id="1.10.10.10">
    <property type="entry name" value="Winged helix-like DNA-binding domain superfamily/Winged helix DNA-binding domain"/>
    <property type="match status" value="1"/>
</dbReference>
<dbReference type="InterPro" id="IPR036388">
    <property type="entry name" value="WH-like_DNA-bd_sf"/>
</dbReference>
<dbReference type="SUPFAM" id="SSF46785">
    <property type="entry name" value="Winged helix' DNA-binding domain"/>
    <property type="match status" value="1"/>
</dbReference>
<proteinExistence type="predicted"/>
<comment type="caution">
    <text evidence="1">The sequence shown here is derived from an EMBL/GenBank/DDBJ whole genome shotgun (WGS) entry which is preliminary data.</text>
</comment>
<organism evidence="1 2">
    <name type="scientific">Cohnella rhizosphaerae</name>
    <dbReference type="NCBI Taxonomy" id="1457232"/>
    <lineage>
        <taxon>Bacteria</taxon>
        <taxon>Bacillati</taxon>
        <taxon>Bacillota</taxon>
        <taxon>Bacilli</taxon>
        <taxon>Bacillales</taxon>
        <taxon>Paenibacillaceae</taxon>
        <taxon>Cohnella</taxon>
    </lineage>
</organism>
<evidence type="ECO:0000313" key="1">
    <source>
        <dbReference type="EMBL" id="MDG0811754.1"/>
    </source>
</evidence>